<reference evidence="1 2" key="1">
    <citation type="submission" date="2016-07" db="EMBL/GenBank/DDBJ databases">
        <title>Pervasive Adenine N6-methylation of Active Genes in Fungi.</title>
        <authorList>
            <consortium name="DOE Joint Genome Institute"/>
            <person name="Mondo S.J."/>
            <person name="Dannebaum R.O."/>
            <person name="Kuo R.C."/>
            <person name="Labutti K."/>
            <person name="Haridas S."/>
            <person name="Kuo A."/>
            <person name="Salamov A."/>
            <person name="Ahrendt S.R."/>
            <person name="Lipzen A."/>
            <person name="Sullivan W."/>
            <person name="Andreopoulos W.B."/>
            <person name="Clum A."/>
            <person name="Lindquist E."/>
            <person name="Daum C."/>
            <person name="Ramamoorthy G.K."/>
            <person name="Gryganskyi A."/>
            <person name="Culley D."/>
            <person name="Magnuson J.K."/>
            <person name="James T.Y."/>
            <person name="O'Malley M.A."/>
            <person name="Stajich J.E."/>
            <person name="Spatafora J.W."/>
            <person name="Visel A."/>
            <person name="Grigoriev I.V."/>
        </authorList>
    </citation>
    <scope>NUCLEOTIDE SEQUENCE [LARGE SCALE GENOMIC DNA]</scope>
    <source>
        <strain evidence="1 2">12-1054</strain>
    </source>
</reference>
<dbReference type="EMBL" id="MCFI01000005">
    <property type="protein sequence ID" value="ORY84904.1"/>
    <property type="molecule type" value="Genomic_DNA"/>
</dbReference>
<dbReference type="Proteomes" id="UP000193685">
    <property type="component" value="Unassembled WGS sequence"/>
</dbReference>
<name>A0A1Y2FNI5_PROLT</name>
<comment type="caution">
    <text evidence="1">The sequence shown here is derived from an EMBL/GenBank/DDBJ whole genome shotgun (WGS) entry which is preliminary data.</text>
</comment>
<protein>
    <submittedName>
        <fullName evidence="1">Uncharacterized protein</fullName>
    </submittedName>
</protein>
<evidence type="ECO:0000313" key="1">
    <source>
        <dbReference type="EMBL" id="ORY84904.1"/>
    </source>
</evidence>
<organism evidence="1 2">
    <name type="scientific">Protomyces lactucae-debilis</name>
    <dbReference type="NCBI Taxonomy" id="2754530"/>
    <lineage>
        <taxon>Eukaryota</taxon>
        <taxon>Fungi</taxon>
        <taxon>Dikarya</taxon>
        <taxon>Ascomycota</taxon>
        <taxon>Taphrinomycotina</taxon>
        <taxon>Taphrinomycetes</taxon>
        <taxon>Taphrinales</taxon>
        <taxon>Protomycetaceae</taxon>
        <taxon>Protomyces</taxon>
    </lineage>
</organism>
<dbReference type="RefSeq" id="XP_040726687.1">
    <property type="nucleotide sequence ID" value="XM_040866654.1"/>
</dbReference>
<dbReference type="AlphaFoldDB" id="A0A1Y2FNI5"/>
<keyword evidence="2" id="KW-1185">Reference proteome</keyword>
<evidence type="ECO:0000313" key="2">
    <source>
        <dbReference type="Proteomes" id="UP000193685"/>
    </source>
</evidence>
<dbReference type="GeneID" id="63783253"/>
<gene>
    <name evidence="1" type="ORF">BCR37DRAFT_254462</name>
</gene>
<sequence>MRMRALIKVPQVCGCESIRLQATVLLLSSDRKIARVMHEFPRSCLKETLTPLEQCVKCDFHFRITGLKSLRAFKRSHNRP</sequence>
<proteinExistence type="predicted"/>
<accession>A0A1Y2FNI5</accession>